<evidence type="ECO:0000256" key="1">
    <source>
        <dbReference type="SAM" id="Phobius"/>
    </source>
</evidence>
<dbReference type="RefSeq" id="WP_021721798.1">
    <property type="nucleotide sequence ID" value="NZ_CBLU010000003.1"/>
</dbReference>
<dbReference type="EMBL" id="CBLU010000003">
    <property type="protein sequence ID" value="CDG03506.1"/>
    <property type="molecule type" value="Genomic_DNA"/>
</dbReference>
<feature type="transmembrane region" description="Helical" evidence="1">
    <location>
        <begin position="60"/>
        <end position="84"/>
    </location>
</feature>
<name>S6FE07_LACLL</name>
<feature type="transmembrane region" description="Helical" evidence="1">
    <location>
        <begin position="6"/>
        <end position="22"/>
    </location>
</feature>
<evidence type="ECO:0008006" key="4">
    <source>
        <dbReference type="Google" id="ProtNLM"/>
    </source>
</evidence>
<dbReference type="AlphaFoldDB" id="S6FE07"/>
<evidence type="ECO:0000313" key="3">
    <source>
        <dbReference type="Proteomes" id="UP000015361"/>
    </source>
</evidence>
<dbReference type="InterPro" id="IPR019277">
    <property type="entry name" value="DUF2304"/>
</dbReference>
<sequence>MTLTLRIVLLIGSFLTTYYVARKVRKGQIKIDHSLFWVLFSLFLLVTSIFPDYLKIITKFIGVYSLSNMVFLIVIFVLLIKLFLNSISLSKLEGKIESIVQEIALKELEDEKMIKTVKF</sequence>
<evidence type="ECO:0000313" key="2">
    <source>
        <dbReference type="EMBL" id="CDG03506.1"/>
    </source>
</evidence>
<dbReference type="Proteomes" id="UP000015361">
    <property type="component" value="Unassembled WGS sequence"/>
</dbReference>
<organism evidence="2 3">
    <name type="scientific">Lactococcus lactis subsp. lactis A12</name>
    <dbReference type="NCBI Taxonomy" id="1137134"/>
    <lineage>
        <taxon>Bacteria</taxon>
        <taxon>Bacillati</taxon>
        <taxon>Bacillota</taxon>
        <taxon>Bacilli</taxon>
        <taxon>Lactobacillales</taxon>
        <taxon>Streptococcaceae</taxon>
        <taxon>Lactococcus</taxon>
    </lineage>
</organism>
<comment type="caution">
    <text evidence="2">The sequence shown here is derived from an EMBL/GenBank/DDBJ whole genome shotgun (WGS) entry which is preliminary data.</text>
</comment>
<dbReference type="Pfam" id="PF10066">
    <property type="entry name" value="DUF2304"/>
    <property type="match status" value="1"/>
</dbReference>
<accession>S6FE07</accession>
<feature type="transmembrane region" description="Helical" evidence="1">
    <location>
        <begin position="34"/>
        <end position="54"/>
    </location>
</feature>
<keyword evidence="1" id="KW-1133">Transmembrane helix</keyword>
<reference evidence="2 3" key="1">
    <citation type="journal article" date="2013" name="Appl. Environ. Microbiol.">
        <title>The Carbohydrate Metabolism Signature of Lactococcus lactis Strain A12 Reveals Its Sourdough Ecosystem Origin.</title>
        <authorList>
            <person name="Passerini D."/>
            <person name="Coddeville M."/>
            <person name="Le Bourgeois P."/>
            <person name="Loubiere P."/>
            <person name="Ritzenthaler P."/>
            <person name="Fontagne-Faucher C."/>
            <person name="Daveran-Mingot M.L."/>
            <person name="Cocaign-Bousquet M."/>
        </authorList>
    </citation>
    <scope>NUCLEOTIDE SEQUENCE [LARGE SCALE GENOMIC DNA]</scope>
    <source>
        <strain evidence="2 3">A12</strain>
    </source>
</reference>
<keyword evidence="1" id="KW-0812">Transmembrane</keyword>
<gene>
    <name evidence="2" type="primary">RUMOBE_02802</name>
    <name evidence="2" type="ORF">O9U_00255</name>
</gene>
<keyword evidence="1" id="KW-0472">Membrane</keyword>
<proteinExistence type="predicted"/>
<protein>
    <recommendedName>
        <fullName evidence="4">DUF2304 domain-containing protein</fullName>
    </recommendedName>
</protein>